<gene>
    <name evidence="1" type="ORF">MYCTH_2302923</name>
</gene>
<dbReference type="RefSeq" id="XP_003662356.1">
    <property type="nucleotide sequence ID" value="XM_003662308.1"/>
</dbReference>
<dbReference type="AlphaFoldDB" id="G2Q8R2"/>
<proteinExistence type="predicted"/>
<evidence type="ECO:0000313" key="2">
    <source>
        <dbReference type="Proteomes" id="UP000007322"/>
    </source>
</evidence>
<dbReference type="OrthoDB" id="3480872at2759"/>
<dbReference type="Proteomes" id="UP000007322">
    <property type="component" value="Chromosome 2"/>
</dbReference>
<evidence type="ECO:0000313" key="1">
    <source>
        <dbReference type="EMBL" id="AEO57111.1"/>
    </source>
</evidence>
<dbReference type="KEGG" id="mtm:MYCTH_2302923"/>
<dbReference type="HOGENOM" id="CLU_1620211_0_0_1"/>
<dbReference type="VEuPathDB" id="FungiDB:MYCTH_2302923"/>
<sequence>MWDRLWASFRSAPAAPLPSPVTIRGIRFPADGSKPHLLSLTTTTHDVSNGPDSPWGHVPDLREFWKTEAAWRQRDIETFRLENQPRSHCNGLYVIFFSFDLESLPANTNFPRRLTGRERTFAGDAFVVKLKGNEIGSDLGDDGWAAWDDVPSDILDLPVMQIGG</sequence>
<name>G2Q8R2_THET4</name>
<reference evidence="1 2" key="1">
    <citation type="journal article" date="2011" name="Nat. Biotechnol.">
        <title>Comparative genomic analysis of the thermophilic biomass-degrading fungi Myceliophthora thermophila and Thielavia terrestris.</title>
        <authorList>
            <person name="Berka R.M."/>
            <person name="Grigoriev I.V."/>
            <person name="Otillar R."/>
            <person name="Salamov A."/>
            <person name="Grimwood J."/>
            <person name="Reid I."/>
            <person name="Ishmael N."/>
            <person name="John T."/>
            <person name="Darmond C."/>
            <person name="Moisan M.-C."/>
            <person name="Henrissat B."/>
            <person name="Coutinho P.M."/>
            <person name="Lombard V."/>
            <person name="Natvig D.O."/>
            <person name="Lindquist E."/>
            <person name="Schmutz J."/>
            <person name="Lucas S."/>
            <person name="Harris P."/>
            <person name="Powlowski J."/>
            <person name="Bellemare A."/>
            <person name="Taylor D."/>
            <person name="Butler G."/>
            <person name="de Vries R.P."/>
            <person name="Allijn I.E."/>
            <person name="van den Brink J."/>
            <person name="Ushinsky S."/>
            <person name="Storms R."/>
            <person name="Powell A.J."/>
            <person name="Paulsen I.T."/>
            <person name="Elbourne L.D.H."/>
            <person name="Baker S.E."/>
            <person name="Magnuson J."/>
            <person name="LaBoissiere S."/>
            <person name="Clutterbuck A.J."/>
            <person name="Martinez D."/>
            <person name="Wogulis M."/>
            <person name="de Leon A.L."/>
            <person name="Rey M.W."/>
            <person name="Tsang A."/>
        </authorList>
    </citation>
    <scope>NUCLEOTIDE SEQUENCE [LARGE SCALE GENOMIC DNA]</scope>
    <source>
        <strain evidence="2">ATCC 42464 / BCRC 31852 / DSM 1799</strain>
    </source>
</reference>
<protein>
    <submittedName>
        <fullName evidence="1">Uncharacterized protein</fullName>
    </submittedName>
</protein>
<organism evidence="1 2">
    <name type="scientific">Thermothelomyces thermophilus (strain ATCC 42464 / BCRC 31852 / DSM 1799)</name>
    <name type="common">Sporotrichum thermophile</name>
    <dbReference type="NCBI Taxonomy" id="573729"/>
    <lineage>
        <taxon>Eukaryota</taxon>
        <taxon>Fungi</taxon>
        <taxon>Dikarya</taxon>
        <taxon>Ascomycota</taxon>
        <taxon>Pezizomycotina</taxon>
        <taxon>Sordariomycetes</taxon>
        <taxon>Sordariomycetidae</taxon>
        <taxon>Sordariales</taxon>
        <taxon>Chaetomiaceae</taxon>
        <taxon>Thermothelomyces</taxon>
    </lineage>
</organism>
<dbReference type="OMA" id="HYATDAK"/>
<dbReference type="InParanoid" id="G2Q8R2"/>
<dbReference type="GeneID" id="11512409"/>
<keyword evidence="2" id="KW-1185">Reference proteome</keyword>
<dbReference type="EMBL" id="CP003003">
    <property type="protein sequence ID" value="AEO57111.1"/>
    <property type="molecule type" value="Genomic_DNA"/>
</dbReference>
<accession>G2Q8R2</accession>
<dbReference type="eggNOG" id="ENOG502RK59">
    <property type="taxonomic scope" value="Eukaryota"/>
</dbReference>